<comment type="subcellular location">
    <subcellularLocation>
        <location evidence="1">Cell inner membrane</location>
        <topology evidence="1">Peripheral membrane protein</topology>
    </subcellularLocation>
</comment>
<evidence type="ECO:0000313" key="10">
    <source>
        <dbReference type="Proteomes" id="UP000476030"/>
    </source>
</evidence>
<organism evidence="9 10">
    <name type="scientific">Sneathiella litorea</name>
    <dbReference type="NCBI Taxonomy" id="2606216"/>
    <lineage>
        <taxon>Bacteria</taxon>
        <taxon>Pseudomonadati</taxon>
        <taxon>Pseudomonadota</taxon>
        <taxon>Alphaproteobacteria</taxon>
        <taxon>Sneathiellales</taxon>
        <taxon>Sneathiellaceae</taxon>
        <taxon>Sneathiella</taxon>
    </lineage>
</organism>
<gene>
    <name evidence="9" type="ORF">GQE98_00825</name>
</gene>
<comment type="caution">
    <text evidence="9">The sequence shown here is derived from an EMBL/GenBank/DDBJ whole genome shotgun (WGS) entry which is preliminary data.</text>
</comment>
<evidence type="ECO:0000256" key="2">
    <source>
        <dbReference type="ARBA" id="ARBA00005417"/>
    </source>
</evidence>
<dbReference type="CDD" id="cd03257">
    <property type="entry name" value="ABC_NikE_OppD_transporters"/>
    <property type="match status" value="1"/>
</dbReference>
<dbReference type="InterPro" id="IPR003439">
    <property type="entry name" value="ABC_transporter-like_ATP-bd"/>
</dbReference>
<dbReference type="InterPro" id="IPR050388">
    <property type="entry name" value="ABC_Ni/Peptide_Import"/>
</dbReference>
<proteinExistence type="inferred from homology"/>
<dbReference type="InterPro" id="IPR003593">
    <property type="entry name" value="AAA+_ATPase"/>
</dbReference>
<protein>
    <submittedName>
        <fullName evidence="9">ATP-binding cassette domain-containing protein</fullName>
    </submittedName>
</protein>
<evidence type="ECO:0000256" key="1">
    <source>
        <dbReference type="ARBA" id="ARBA00004417"/>
    </source>
</evidence>
<dbReference type="FunFam" id="3.40.50.300:FF:000016">
    <property type="entry name" value="Oligopeptide ABC transporter ATP-binding component"/>
    <property type="match status" value="1"/>
</dbReference>
<dbReference type="InterPro" id="IPR027417">
    <property type="entry name" value="P-loop_NTPase"/>
</dbReference>
<evidence type="ECO:0000256" key="5">
    <source>
        <dbReference type="ARBA" id="ARBA00022741"/>
    </source>
</evidence>
<evidence type="ECO:0000313" key="9">
    <source>
        <dbReference type="EMBL" id="MZR29167.1"/>
    </source>
</evidence>
<dbReference type="InterPro" id="IPR013563">
    <property type="entry name" value="Oligopep_ABC_C"/>
</dbReference>
<dbReference type="Gene3D" id="3.40.50.300">
    <property type="entry name" value="P-loop containing nucleotide triphosphate hydrolases"/>
    <property type="match status" value="1"/>
</dbReference>
<keyword evidence="7" id="KW-0472">Membrane</keyword>
<dbReference type="Pfam" id="PF00005">
    <property type="entry name" value="ABC_tran"/>
    <property type="match status" value="1"/>
</dbReference>
<name>A0A6L8W4K5_9PROT</name>
<keyword evidence="5" id="KW-0547">Nucleotide-binding</keyword>
<evidence type="ECO:0000256" key="7">
    <source>
        <dbReference type="ARBA" id="ARBA00023136"/>
    </source>
</evidence>
<evidence type="ECO:0000256" key="3">
    <source>
        <dbReference type="ARBA" id="ARBA00022448"/>
    </source>
</evidence>
<comment type="similarity">
    <text evidence="2">Belongs to the ABC transporter superfamily.</text>
</comment>
<dbReference type="SUPFAM" id="SSF52540">
    <property type="entry name" value="P-loop containing nucleoside triphosphate hydrolases"/>
    <property type="match status" value="1"/>
</dbReference>
<keyword evidence="4" id="KW-1003">Cell membrane</keyword>
<dbReference type="PANTHER" id="PTHR43297">
    <property type="entry name" value="OLIGOPEPTIDE TRANSPORT ATP-BINDING PROTEIN APPD"/>
    <property type="match status" value="1"/>
</dbReference>
<feature type="domain" description="ABC transporter" evidence="8">
    <location>
        <begin position="5"/>
        <end position="256"/>
    </location>
</feature>
<dbReference type="PANTHER" id="PTHR43297:SF2">
    <property type="entry name" value="DIPEPTIDE TRANSPORT ATP-BINDING PROTEIN DPPD"/>
    <property type="match status" value="1"/>
</dbReference>
<dbReference type="Pfam" id="PF08352">
    <property type="entry name" value="oligo_HPY"/>
    <property type="match status" value="1"/>
</dbReference>
<dbReference type="EMBL" id="WTUW01000001">
    <property type="protein sequence ID" value="MZR29167.1"/>
    <property type="molecule type" value="Genomic_DNA"/>
</dbReference>
<dbReference type="GO" id="GO:0005524">
    <property type="term" value="F:ATP binding"/>
    <property type="evidence" value="ECO:0007669"/>
    <property type="project" value="UniProtKB-KW"/>
</dbReference>
<dbReference type="GO" id="GO:0015833">
    <property type="term" value="P:peptide transport"/>
    <property type="evidence" value="ECO:0007669"/>
    <property type="project" value="InterPro"/>
</dbReference>
<evidence type="ECO:0000256" key="4">
    <source>
        <dbReference type="ARBA" id="ARBA00022475"/>
    </source>
</evidence>
<evidence type="ECO:0000259" key="8">
    <source>
        <dbReference type="PROSITE" id="PS50893"/>
    </source>
</evidence>
<evidence type="ECO:0000256" key="6">
    <source>
        <dbReference type="ARBA" id="ARBA00022840"/>
    </source>
</evidence>
<keyword evidence="6 9" id="KW-0067">ATP-binding</keyword>
<dbReference type="NCBIfam" id="TIGR01727">
    <property type="entry name" value="oligo_HPY"/>
    <property type="match status" value="1"/>
</dbReference>
<dbReference type="GO" id="GO:0016887">
    <property type="term" value="F:ATP hydrolysis activity"/>
    <property type="evidence" value="ECO:0007669"/>
    <property type="project" value="InterPro"/>
</dbReference>
<sequence length="330" mass="36225">MTTILSIRDLIVDFKTRAGNARILNEISLELNSGEILGIVGEPGCGKSMTALSVMGLVPSPSGKIISGSILLEGEDLVRASTTRMRQIRGGIISMIFQEQVHSLNPMYRVGDQIAESVLLHEDVTKTDAWERALEMLTKVGMREPEIWARAYPHELSRGLRLRVEIAMALSCRPRILILDEPTAALDVTVQAQIFDLLKDLQRETGTAIILITDDMGAISELADRVAVMCAGNIIETGTTEDILSDAQHPYTRGLIACIPHLETDLSEKRLYLSELKEAVLTPEELGQGCAFAPRCPYNTLVCEEIRPPIKSIKGVHSVACHNIKYVVAV</sequence>
<dbReference type="GO" id="GO:0055085">
    <property type="term" value="P:transmembrane transport"/>
    <property type="evidence" value="ECO:0007669"/>
    <property type="project" value="UniProtKB-ARBA"/>
</dbReference>
<dbReference type="GO" id="GO:0005886">
    <property type="term" value="C:plasma membrane"/>
    <property type="evidence" value="ECO:0007669"/>
    <property type="project" value="UniProtKB-SubCell"/>
</dbReference>
<dbReference type="AlphaFoldDB" id="A0A6L8W4K5"/>
<dbReference type="Proteomes" id="UP000476030">
    <property type="component" value="Unassembled WGS sequence"/>
</dbReference>
<dbReference type="RefSeq" id="WP_161313658.1">
    <property type="nucleotide sequence ID" value="NZ_WTUW01000001.1"/>
</dbReference>
<keyword evidence="10" id="KW-1185">Reference proteome</keyword>
<accession>A0A6L8W4K5</accession>
<keyword evidence="3" id="KW-0813">Transport</keyword>
<reference evidence="9 10" key="1">
    <citation type="submission" date="2019-12" db="EMBL/GenBank/DDBJ databases">
        <title>Snethiella sp. nov. sp. isolated from sea sand.</title>
        <authorList>
            <person name="Kim J."/>
            <person name="Jeong S.E."/>
            <person name="Jung H.S."/>
            <person name="Jeon C.O."/>
        </authorList>
    </citation>
    <scope>NUCLEOTIDE SEQUENCE [LARGE SCALE GENOMIC DNA]</scope>
    <source>
        <strain evidence="9 10">DP05</strain>
    </source>
</reference>
<dbReference type="SMART" id="SM00382">
    <property type="entry name" value="AAA"/>
    <property type="match status" value="1"/>
</dbReference>
<dbReference type="PROSITE" id="PS50893">
    <property type="entry name" value="ABC_TRANSPORTER_2"/>
    <property type="match status" value="1"/>
</dbReference>